<dbReference type="Proteomes" id="UP000777784">
    <property type="component" value="Unassembled WGS sequence"/>
</dbReference>
<proteinExistence type="inferred from homology"/>
<dbReference type="Gene3D" id="3.40.640.10">
    <property type="entry name" value="Type I PLP-dependent aspartate aminotransferase-like (Major domain)"/>
    <property type="match status" value="1"/>
</dbReference>
<evidence type="ECO:0000256" key="1">
    <source>
        <dbReference type="ARBA" id="ARBA00001933"/>
    </source>
</evidence>
<evidence type="ECO:0000256" key="2">
    <source>
        <dbReference type="ARBA" id="ARBA00008954"/>
    </source>
</evidence>
<evidence type="ECO:0000256" key="5">
    <source>
        <dbReference type="ARBA" id="ARBA00022576"/>
    </source>
</evidence>
<dbReference type="EMBL" id="JAHJDP010000056">
    <property type="protein sequence ID" value="MBU2691347.1"/>
    <property type="molecule type" value="Genomic_DNA"/>
</dbReference>
<evidence type="ECO:0000256" key="7">
    <source>
        <dbReference type="ARBA" id="ARBA00022898"/>
    </source>
</evidence>
<dbReference type="PANTHER" id="PTHR45688:SF3">
    <property type="entry name" value="ALANINE--GLYOXYLATE AMINOTRANSFERASE 2, MITOCHONDRIAL"/>
    <property type="match status" value="1"/>
</dbReference>
<dbReference type="EC" id="2.6.1.44" evidence="4"/>
<dbReference type="GO" id="GO:0030170">
    <property type="term" value="F:pyridoxal phosphate binding"/>
    <property type="evidence" value="ECO:0007669"/>
    <property type="project" value="InterPro"/>
</dbReference>
<dbReference type="SUPFAM" id="SSF53383">
    <property type="entry name" value="PLP-dependent transferases"/>
    <property type="match status" value="1"/>
</dbReference>
<evidence type="ECO:0000256" key="3">
    <source>
        <dbReference type="ARBA" id="ARBA00011881"/>
    </source>
</evidence>
<dbReference type="InterPro" id="IPR005814">
    <property type="entry name" value="Aminotrans_3"/>
</dbReference>
<dbReference type="CDD" id="cd00610">
    <property type="entry name" value="OAT_like"/>
    <property type="match status" value="1"/>
</dbReference>
<dbReference type="InterPro" id="IPR015424">
    <property type="entry name" value="PyrdxlP-dep_Trfase"/>
</dbReference>
<keyword evidence="5 10" id="KW-0032">Aminotransferase</keyword>
<dbReference type="Gene3D" id="3.90.1150.10">
    <property type="entry name" value="Aspartate Aminotransferase, domain 1"/>
    <property type="match status" value="1"/>
</dbReference>
<dbReference type="GO" id="GO:0009436">
    <property type="term" value="P:glyoxylate catabolic process"/>
    <property type="evidence" value="ECO:0007669"/>
    <property type="project" value="TreeGrafter"/>
</dbReference>
<dbReference type="PANTHER" id="PTHR45688">
    <property type="match status" value="1"/>
</dbReference>
<comment type="subunit">
    <text evidence="3">Homotetramer.</text>
</comment>
<evidence type="ECO:0000313" key="11">
    <source>
        <dbReference type="Proteomes" id="UP000777784"/>
    </source>
</evidence>
<dbReference type="FunFam" id="3.40.640.10:FF:000004">
    <property type="entry name" value="Acetylornithine aminotransferase"/>
    <property type="match status" value="1"/>
</dbReference>
<dbReference type="InterPro" id="IPR015422">
    <property type="entry name" value="PyrdxlP-dep_Trfase_small"/>
</dbReference>
<comment type="caution">
    <text evidence="10">The sequence shown here is derived from an EMBL/GenBank/DDBJ whole genome shotgun (WGS) entry which is preliminary data.</text>
</comment>
<comment type="similarity">
    <text evidence="2 9">Belongs to the class-III pyridoxal-phosphate-dependent aminotransferase family.</text>
</comment>
<evidence type="ECO:0000256" key="9">
    <source>
        <dbReference type="RuleBase" id="RU003560"/>
    </source>
</evidence>
<dbReference type="GO" id="GO:0008453">
    <property type="term" value="F:alanine-glyoxylate transaminase activity"/>
    <property type="evidence" value="ECO:0007669"/>
    <property type="project" value="UniProtKB-EC"/>
</dbReference>
<comment type="cofactor">
    <cofactor evidence="1">
        <name>pyridoxal 5'-phosphate</name>
        <dbReference type="ChEBI" id="CHEBI:597326"/>
    </cofactor>
</comment>
<evidence type="ECO:0000313" key="10">
    <source>
        <dbReference type="EMBL" id="MBU2691347.1"/>
    </source>
</evidence>
<keyword evidence="8" id="KW-0809">Transit peptide</keyword>
<reference evidence="10" key="1">
    <citation type="submission" date="2021-05" db="EMBL/GenBank/DDBJ databases">
        <title>Energy efficiency and biological interactions define the core microbiome of deep oligotrophic groundwater.</title>
        <authorList>
            <person name="Mehrshad M."/>
            <person name="Lopez-Fernandez M."/>
            <person name="Bell E."/>
            <person name="Bernier-Latmani R."/>
            <person name="Bertilsson S."/>
            <person name="Dopson M."/>
        </authorList>
    </citation>
    <scope>NUCLEOTIDE SEQUENCE</scope>
    <source>
        <strain evidence="10">Modern_marine.mb.64</strain>
    </source>
</reference>
<dbReference type="Pfam" id="PF00202">
    <property type="entry name" value="Aminotran_3"/>
    <property type="match status" value="1"/>
</dbReference>
<dbReference type="GO" id="GO:0019481">
    <property type="term" value="P:L-alanine catabolic process, by transamination"/>
    <property type="evidence" value="ECO:0007669"/>
    <property type="project" value="TreeGrafter"/>
</dbReference>
<keyword evidence="7 9" id="KW-0663">Pyridoxal phosphate</keyword>
<dbReference type="AlphaFoldDB" id="A0A948RYC6"/>
<dbReference type="PROSITE" id="PS00600">
    <property type="entry name" value="AA_TRANSFER_CLASS_3"/>
    <property type="match status" value="1"/>
</dbReference>
<accession>A0A948RYC6</accession>
<gene>
    <name evidence="10" type="ORF">KJ970_10520</name>
</gene>
<dbReference type="PIRSF" id="PIRSF000521">
    <property type="entry name" value="Transaminase_4ab_Lys_Orn"/>
    <property type="match status" value="1"/>
</dbReference>
<protein>
    <recommendedName>
        <fullName evidence="4">alanine--glyoxylate transaminase</fullName>
        <ecNumber evidence="4">2.6.1.44</ecNumber>
    </recommendedName>
</protein>
<dbReference type="InterPro" id="IPR015421">
    <property type="entry name" value="PyrdxlP-dep_Trfase_major"/>
</dbReference>
<evidence type="ECO:0000256" key="8">
    <source>
        <dbReference type="ARBA" id="ARBA00022946"/>
    </source>
</evidence>
<dbReference type="InterPro" id="IPR049704">
    <property type="entry name" value="Aminotrans_3_PPA_site"/>
</dbReference>
<organism evidence="10 11">
    <name type="scientific">Eiseniibacteriota bacterium</name>
    <dbReference type="NCBI Taxonomy" id="2212470"/>
    <lineage>
        <taxon>Bacteria</taxon>
        <taxon>Candidatus Eiseniibacteriota</taxon>
    </lineage>
</organism>
<evidence type="ECO:0000256" key="6">
    <source>
        <dbReference type="ARBA" id="ARBA00022679"/>
    </source>
</evidence>
<name>A0A948RYC6_UNCEI</name>
<evidence type="ECO:0000256" key="4">
    <source>
        <dbReference type="ARBA" id="ARBA00013049"/>
    </source>
</evidence>
<keyword evidence="6" id="KW-0808">Transferase</keyword>
<sequence length="456" mass="49643">MSNNNGTKPQLPQCHFTPAPYSGPSKAEAKALRAQYANPALFHLYKEPLMIVDGHMQYLFDETGRRYLDLFAGIVTVSCGHCHPKIVKAIKDQVDRIQHTTTIYLHPTIGEYARRLASKMPKGLDVTYFVNSGSEANDLAIQMARLYTGHYDVLALRNAYHGASPNAMGLTSHHTWKYPMPQGLGVHHIPCPDPFRSSYSGTPEEIAHKSAEEIHDIVRFGTPGKVAAFIAEPIQGVGGATHGAPNYFKEAYANTRQYGGLCIADEVQTGFGRTGDSYWGIENSGVVPDIITMAKGIGNGIPLAAVTTRREIANALTQRIHFNTFGGNPVSMAAGLAVLEVIEEDGLQENSRIVGNHLKQGLKDLMSRHPLVGDVRGMGLMLGMELVRDRSTKEPAPAETLQILERTREMGLLAGKGGLYGNVLRIKPPMCLTKEDADFAISVLDIALQDAENGCV</sequence>